<comment type="caution">
    <text evidence="7">The sequence shown here is derived from an EMBL/GenBank/DDBJ whole genome shotgun (WGS) entry which is preliminary data.</text>
</comment>
<evidence type="ECO:0000259" key="6">
    <source>
        <dbReference type="Pfam" id="PF00850"/>
    </source>
</evidence>
<evidence type="ECO:0000256" key="5">
    <source>
        <dbReference type="ARBA" id="ARBA00022833"/>
    </source>
</evidence>
<dbReference type="PANTHER" id="PTHR10625">
    <property type="entry name" value="HISTONE DEACETYLASE HDAC1-RELATED"/>
    <property type="match status" value="1"/>
</dbReference>
<dbReference type="InterPro" id="IPR000286">
    <property type="entry name" value="HDACs"/>
</dbReference>
<dbReference type="EMBL" id="SPVI01000015">
    <property type="protein sequence ID" value="TFW41080.1"/>
    <property type="molecule type" value="Genomic_DNA"/>
</dbReference>
<evidence type="ECO:0000313" key="8">
    <source>
        <dbReference type="Proteomes" id="UP000297322"/>
    </source>
</evidence>
<dbReference type="GO" id="GO:0046872">
    <property type="term" value="F:metal ion binding"/>
    <property type="evidence" value="ECO:0007669"/>
    <property type="project" value="UniProtKB-KW"/>
</dbReference>
<dbReference type="GO" id="GO:0016787">
    <property type="term" value="F:hydrolase activity"/>
    <property type="evidence" value="ECO:0007669"/>
    <property type="project" value="UniProtKB-KW"/>
</dbReference>
<evidence type="ECO:0000313" key="7">
    <source>
        <dbReference type="EMBL" id="TFW41080.1"/>
    </source>
</evidence>
<dbReference type="GO" id="GO:0004407">
    <property type="term" value="F:histone deacetylase activity"/>
    <property type="evidence" value="ECO:0007669"/>
    <property type="project" value="TreeGrafter"/>
</dbReference>
<dbReference type="GO" id="GO:0040029">
    <property type="term" value="P:epigenetic regulation of gene expression"/>
    <property type="evidence" value="ECO:0007669"/>
    <property type="project" value="TreeGrafter"/>
</dbReference>
<dbReference type="SUPFAM" id="SSF52768">
    <property type="entry name" value="Arginase/deacetylase"/>
    <property type="match status" value="1"/>
</dbReference>
<comment type="similarity">
    <text evidence="2">Belongs to the histone deacetylase family.</text>
</comment>
<dbReference type="InterPro" id="IPR037138">
    <property type="entry name" value="His_deacetylse_dom_sf"/>
</dbReference>
<evidence type="ECO:0000256" key="2">
    <source>
        <dbReference type="ARBA" id="ARBA00005947"/>
    </source>
</evidence>
<dbReference type="Gene3D" id="3.40.800.20">
    <property type="entry name" value="Histone deacetylase domain"/>
    <property type="match status" value="1"/>
</dbReference>
<dbReference type="PRINTS" id="PR01270">
    <property type="entry name" value="HDASUPER"/>
</dbReference>
<dbReference type="CDD" id="cd10001">
    <property type="entry name" value="HDAC_classII_APAH"/>
    <property type="match status" value="1"/>
</dbReference>
<keyword evidence="4" id="KW-0378">Hydrolase</keyword>
<organism evidence="7 8">
    <name type="scientific">Pseudomonas fluorescens</name>
    <dbReference type="NCBI Taxonomy" id="294"/>
    <lineage>
        <taxon>Bacteria</taxon>
        <taxon>Pseudomonadati</taxon>
        <taxon>Pseudomonadota</taxon>
        <taxon>Gammaproteobacteria</taxon>
        <taxon>Pseudomonadales</taxon>
        <taxon>Pseudomonadaceae</taxon>
        <taxon>Pseudomonas</taxon>
    </lineage>
</organism>
<evidence type="ECO:0000256" key="1">
    <source>
        <dbReference type="ARBA" id="ARBA00001947"/>
    </source>
</evidence>
<protein>
    <submittedName>
        <fullName evidence="7">Histone deacetylase family protein</fullName>
    </submittedName>
</protein>
<dbReference type="Proteomes" id="UP000297322">
    <property type="component" value="Unassembled WGS sequence"/>
</dbReference>
<dbReference type="RefSeq" id="WP_135196793.1">
    <property type="nucleotide sequence ID" value="NZ_SPVI01000015.1"/>
</dbReference>
<dbReference type="PANTHER" id="PTHR10625:SF17">
    <property type="entry name" value="HISTONE DEACETYLASE 8"/>
    <property type="match status" value="1"/>
</dbReference>
<keyword evidence="3" id="KW-0479">Metal-binding</keyword>
<keyword evidence="5" id="KW-0862">Zinc</keyword>
<comment type="cofactor">
    <cofactor evidence="1">
        <name>Zn(2+)</name>
        <dbReference type="ChEBI" id="CHEBI:29105"/>
    </cofactor>
</comment>
<proteinExistence type="inferred from homology"/>
<accession>A0A4Y9TCI9</accession>
<dbReference type="InterPro" id="IPR023696">
    <property type="entry name" value="Ureohydrolase_dom_sf"/>
</dbReference>
<reference evidence="7 8" key="1">
    <citation type="submission" date="2019-03" db="EMBL/GenBank/DDBJ databases">
        <title>Biocontrol and xenobiotic degradation properties of endophytic Pseudomonas fluorescens strain BRZ63.</title>
        <authorList>
            <person name="Chlebek D.A."/>
            <person name="Pinski A."/>
            <person name="Zur J.P."/>
            <person name="Michalska J."/>
            <person name="Hupert-Kocurek K.T."/>
        </authorList>
    </citation>
    <scope>NUCLEOTIDE SEQUENCE [LARGE SCALE GENOMIC DNA]</scope>
    <source>
        <strain evidence="7 8">BRZ63</strain>
    </source>
</reference>
<dbReference type="AlphaFoldDB" id="A0A4Y9TCI9"/>
<feature type="domain" description="Histone deacetylase" evidence="6">
    <location>
        <begin position="27"/>
        <end position="335"/>
    </location>
</feature>
<sequence length="345" mass="37604">MLTVFSDAHRLHHGTELKDGVLKPSFEQPSRADTVRDRVRHVGLGDIIVPRTFDRACYVNAHSERYVAFLETAWAEWTAIGRSHDALPLVWPVRDLANQHVPDFIDGKLGFFAMDAGSPITATTWNAVKTSADIALTGLALIDEGHHSAFALCRPPGHHAAREYMGGYCYLNNAAIAAQQAITQGARRVAVLDVDFHHGNGTQNIFYDRPDVLFISLHGDPSVSYPYFSGARAERGSGAGEGFNLNYPLPKNTAWGHYQTALADACRQLIDFAPEVLVISLGVDTFKDDPISHFLLDSEDFIGMGQIIAGVGVPTLFVMEGGYMVDEIGINAVNVLHGFESKTAG</sequence>
<dbReference type="InterPro" id="IPR023801">
    <property type="entry name" value="His_deacetylse_dom"/>
</dbReference>
<evidence type="ECO:0000256" key="4">
    <source>
        <dbReference type="ARBA" id="ARBA00022801"/>
    </source>
</evidence>
<name>A0A4Y9TCI9_PSEFL</name>
<gene>
    <name evidence="7" type="ORF">E4T65_22180</name>
</gene>
<dbReference type="Pfam" id="PF00850">
    <property type="entry name" value="Hist_deacetyl"/>
    <property type="match status" value="1"/>
</dbReference>
<evidence type="ECO:0000256" key="3">
    <source>
        <dbReference type="ARBA" id="ARBA00022723"/>
    </source>
</evidence>